<keyword evidence="4 7" id="KW-0812">Transmembrane</keyword>
<sequence>MAFGRLERTQGPQPMSDINVTPLVDVMLVLVVIFIITAPLLASSLRLELPKAEGAKSGEVPKFVSVGVDKAGVIFLNDKPVDAQQLAKGLAAAAKENPDTEVQLRGDTAVSYGRIVEVMGIAQKAGLNRIGFVAEPAK</sequence>
<evidence type="ECO:0000256" key="1">
    <source>
        <dbReference type="ARBA" id="ARBA00004162"/>
    </source>
</evidence>
<dbReference type="Gene3D" id="3.30.420.270">
    <property type="match status" value="1"/>
</dbReference>
<dbReference type="Pfam" id="PF02472">
    <property type="entry name" value="ExbD"/>
    <property type="match status" value="1"/>
</dbReference>
<keyword evidence="5 8" id="KW-1133">Transmembrane helix</keyword>
<evidence type="ECO:0000256" key="8">
    <source>
        <dbReference type="SAM" id="Phobius"/>
    </source>
</evidence>
<evidence type="ECO:0000313" key="9">
    <source>
        <dbReference type="EMBL" id="MBC5764069.1"/>
    </source>
</evidence>
<name>A0A923M7C6_9BURK</name>
<dbReference type="PANTHER" id="PTHR30558">
    <property type="entry name" value="EXBD MEMBRANE COMPONENT OF PMF-DRIVEN MACROMOLECULE IMPORT SYSTEM"/>
    <property type="match status" value="1"/>
</dbReference>
<keyword evidence="6 8" id="KW-0472">Membrane</keyword>
<evidence type="ECO:0000256" key="5">
    <source>
        <dbReference type="ARBA" id="ARBA00022989"/>
    </source>
</evidence>
<comment type="subcellular location">
    <subcellularLocation>
        <location evidence="1">Cell membrane</location>
        <topology evidence="1">Single-pass membrane protein</topology>
    </subcellularLocation>
    <subcellularLocation>
        <location evidence="7">Cell membrane</location>
        <topology evidence="7">Single-pass type II membrane protein</topology>
    </subcellularLocation>
</comment>
<keyword evidence="7" id="KW-0813">Transport</keyword>
<dbReference type="GO" id="GO:0005886">
    <property type="term" value="C:plasma membrane"/>
    <property type="evidence" value="ECO:0007669"/>
    <property type="project" value="UniProtKB-SubCell"/>
</dbReference>
<feature type="transmembrane region" description="Helical" evidence="8">
    <location>
        <begin position="20"/>
        <end position="42"/>
    </location>
</feature>
<dbReference type="RefSeq" id="WP_187080471.1">
    <property type="nucleotide sequence ID" value="NZ_JACORU010000001.1"/>
</dbReference>
<dbReference type="GO" id="GO:0022857">
    <property type="term" value="F:transmembrane transporter activity"/>
    <property type="evidence" value="ECO:0007669"/>
    <property type="project" value="InterPro"/>
</dbReference>
<evidence type="ECO:0000256" key="3">
    <source>
        <dbReference type="ARBA" id="ARBA00022475"/>
    </source>
</evidence>
<keyword evidence="10" id="KW-1185">Reference proteome</keyword>
<evidence type="ECO:0000256" key="7">
    <source>
        <dbReference type="RuleBase" id="RU003879"/>
    </source>
</evidence>
<evidence type="ECO:0000256" key="4">
    <source>
        <dbReference type="ARBA" id="ARBA00022692"/>
    </source>
</evidence>
<comment type="caution">
    <text evidence="9">The sequence shown here is derived from an EMBL/GenBank/DDBJ whole genome shotgun (WGS) entry which is preliminary data.</text>
</comment>
<evidence type="ECO:0000313" key="10">
    <source>
        <dbReference type="Proteomes" id="UP000596827"/>
    </source>
</evidence>
<dbReference type="AlphaFoldDB" id="A0A923M7C6"/>
<organism evidence="9 10">
    <name type="scientific">Ramlibacter albus</name>
    <dbReference type="NCBI Taxonomy" id="2079448"/>
    <lineage>
        <taxon>Bacteria</taxon>
        <taxon>Pseudomonadati</taxon>
        <taxon>Pseudomonadota</taxon>
        <taxon>Betaproteobacteria</taxon>
        <taxon>Burkholderiales</taxon>
        <taxon>Comamonadaceae</taxon>
        <taxon>Ramlibacter</taxon>
    </lineage>
</organism>
<protein>
    <submittedName>
        <fullName evidence="9">Biopolymer transporter ExbD</fullName>
    </submittedName>
</protein>
<keyword evidence="7" id="KW-0653">Protein transport</keyword>
<dbReference type="PANTHER" id="PTHR30558:SF7">
    <property type="entry name" value="TOL-PAL SYSTEM PROTEIN TOLR"/>
    <property type="match status" value="1"/>
</dbReference>
<dbReference type="EMBL" id="JACORU010000001">
    <property type="protein sequence ID" value="MBC5764069.1"/>
    <property type="molecule type" value="Genomic_DNA"/>
</dbReference>
<accession>A0A923M7C6</accession>
<gene>
    <name evidence="9" type="ORF">H8R02_06375</name>
</gene>
<keyword evidence="3" id="KW-1003">Cell membrane</keyword>
<reference evidence="9" key="1">
    <citation type="submission" date="2020-08" db="EMBL/GenBank/DDBJ databases">
        <title>Ramlibacter sp. GTP1 16S ribosomal RNA gene genome sequencing and assembly.</title>
        <authorList>
            <person name="Kang M."/>
        </authorList>
    </citation>
    <scope>NUCLEOTIDE SEQUENCE</scope>
    <source>
        <strain evidence="9">GTP1</strain>
    </source>
</reference>
<dbReference type="Proteomes" id="UP000596827">
    <property type="component" value="Unassembled WGS sequence"/>
</dbReference>
<comment type="similarity">
    <text evidence="2 7">Belongs to the ExbD/TolR family.</text>
</comment>
<dbReference type="GO" id="GO:0015031">
    <property type="term" value="P:protein transport"/>
    <property type="evidence" value="ECO:0007669"/>
    <property type="project" value="UniProtKB-KW"/>
</dbReference>
<evidence type="ECO:0000256" key="6">
    <source>
        <dbReference type="ARBA" id="ARBA00023136"/>
    </source>
</evidence>
<proteinExistence type="inferred from homology"/>
<evidence type="ECO:0000256" key="2">
    <source>
        <dbReference type="ARBA" id="ARBA00005811"/>
    </source>
</evidence>
<dbReference type="InterPro" id="IPR003400">
    <property type="entry name" value="ExbD"/>
</dbReference>